<evidence type="ECO:0000313" key="2">
    <source>
        <dbReference type="EMBL" id="MFC7334785.1"/>
    </source>
</evidence>
<comment type="caution">
    <text evidence="2">The sequence shown here is derived from an EMBL/GenBank/DDBJ whole genome shotgun (WGS) entry which is preliminary data.</text>
</comment>
<evidence type="ECO:0000313" key="3">
    <source>
        <dbReference type="Proteomes" id="UP001596456"/>
    </source>
</evidence>
<feature type="region of interest" description="Disordered" evidence="1">
    <location>
        <begin position="1"/>
        <end position="23"/>
    </location>
</feature>
<name>A0ABW2L0M2_9PROT</name>
<dbReference type="RefSeq" id="WP_377360330.1">
    <property type="nucleotide sequence ID" value="NZ_JBHTCM010000019.1"/>
</dbReference>
<reference evidence="3" key="1">
    <citation type="journal article" date="2019" name="Int. J. Syst. Evol. Microbiol.">
        <title>The Global Catalogue of Microorganisms (GCM) 10K type strain sequencing project: providing services to taxonomists for standard genome sequencing and annotation.</title>
        <authorList>
            <consortium name="The Broad Institute Genomics Platform"/>
            <consortium name="The Broad Institute Genome Sequencing Center for Infectious Disease"/>
            <person name="Wu L."/>
            <person name="Ma J."/>
        </authorList>
    </citation>
    <scope>NUCLEOTIDE SEQUENCE [LARGE SCALE GENOMIC DNA]</scope>
    <source>
        <strain evidence="3">CGMCC 1.16275</strain>
    </source>
</reference>
<dbReference type="EMBL" id="JBHTCM010000019">
    <property type="protein sequence ID" value="MFC7334785.1"/>
    <property type="molecule type" value="Genomic_DNA"/>
</dbReference>
<protein>
    <recommendedName>
        <fullName evidence="4">DUF4177 domain-containing protein</fullName>
    </recommendedName>
</protein>
<evidence type="ECO:0008006" key="4">
    <source>
        <dbReference type="Google" id="ProtNLM"/>
    </source>
</evidence>
<keyword evidence="3" id="KW-1185">Reference proteome</keyword>
<feature type="compositionally biased region" description="Low complexity" evidence="1">
    <location>
        <begin position="8"/>
        <end position="23"/>
    </location>
</feature>
<evidence type="ECO:0000256" key="1">
    <source>
        <dbReference type="SAM" id="MobiDB-lite"/>
    </source>
</evidence>
<accession>A0ABW2L0M2</accession>
<proteinExistence type="predicted"/>
<sequence>MVDGPMGEPEQVPEQAPEPEQQQAQAAVVLALKKVWVVDGTAPEAQVQAQAQQFRDLGWQSVTVFPPTAETKGTWVIVGEGFAAG</sequence>
<organism evidence="2 3">
    <name type="scientific">Rhodocista pekingensis</name>
    <dbReference type="NCBI Taxonomy" id="201185"/>
    <lineage>
        <taxon>Bacteria</taxon>
        <taxon>Pseudomonadati</taxon>
        <taxon>Pseudomonadota</taxon>
        <taxon>Alphaproteobacteria</taxon>
        <taxon>Rhodospirillales</taxon>
        <taxon>Azospirillaceae</taxon>
        <taxon>Rhodocista</taxon>
    </lineage>
</organism>
<gene>
    <name evidence="2" type="ORF">ACFQPS_16585</name>
</gene>
<dbReference type="Proteomes" id="UP001596456">
    <property type="component" value="Unassembled WGS sequence"/>
</dbReference>